<gene>
    <name evidence="1" type="ORF">D9619_012670</name>
</gene>
<dbReference type="Proteomes" id="UP000567179">
    <property type="component" value="Unassembled WGS sequence"/>
</dbReference>
<dbReference type="SUPFAM" id="SSF52058">
    <property type="entry name" value="L domain-like"/>
    <property type="match status" value="1"/>
</dbReference>
<evidence type="ECO:0000313" key="1">
    <source>
        <dbReference type="EMBL" id="KAF5317798.1"/>
    </source>
</evidence>
<keyword evidence="2" id="KW-1185">Reference proteome</keyword>
<comment type="caution">
    <text evidence="1">The sequence shown here is derived from an EMBL/GenBank/DDBJ whole genome shotgun (WGS) entry which is preliminary data.</text>
</comment>
<sequence length="238" mass="27840">MHIQTAYSRLVSWLGQIKPVVPFCNFLPTQPSIKRLLFYGFAGDPFEFDLAEVPKNLCPALDFLMASDNNIISYLLRDDRLITRFQWNVIRGGLPIMSVRQLNHLKYLQCVINQLRFPSITLQLTSLVYLELHLINMRRRYLDELTERLQFLQNLPCLEVLVLDDAYNDLLELPPAYQHAFELCPTLKYIDALVANKLYARIFPSENGVLVSDTRTHERDVLAWRREYGVGHMCWEHV</sequence>
<dbReference type="EMBL" id="JAACJJ010000032">
    <property type="protein sequence ID" value="KAF5317798.1"/>
    <property type="molecule type" value="Genomic_DNA"/>
</dbReference>
<accession>A0A8H5B8C2</accession>
<protein>
    <submittedName>
        <fullName evidence="1">Uncharacterized protein</fullName>
    </submittedName>
</protein>
<organism evidence="1 2">
    <name type="scientific">Psilocybe cf. subviscida</name>
    <dbReference type="NCBI Taxonomy" id="2480587"/>
    <lineage>
        <taxon>Eukaryota</taxon>
        <taxon>Fungi</taxon>
        <taxon>Dikarya</taxon>
        <taxon>Basidiomycota</taxon>
        <taxon>Agaricomycotina</taxon>
        <taxon>Agaricomycetes</taxon>
        <taxon>Agaricomycetidae</taxon>
        <taxon>Agaricales</taxon>
        <taxon>Agaricineae</taxon>
        <taxon>Strophariaceae</taxon>
        <taxon>Psilocybe</taxon>
    </lineage>
</organism>
<reference evidence="1 2" key="1">
    <citation type="journal article" date="2020" name="ISME J.">
        <title>Uncovering the hidden diversity of litter-decomposition mechanisms in mushroom-forming fungi.</title>
        <authorList>
            <person name="Floudas D."/>
            <person name="Bentzer J."/>
            <person name="Ahren D."/>
            <person name="Johansson T."/>
            <person name="Persson P."/>
            <person name="Tunlid A."/>
        </authorList>
    </citation>
    <scope>NUCLEOTIDE SEQUENCE [LARGE SCALE GENOMIC DNA]</scope>
    <source>
        <strain evidence="1 2">CBS 101986</strain>
    </source>
</reference>
<dbReference type="Gene3D" id="3.80.10.10">
    <property type="entry name" value="Ribonuclease Inhibitor"/>
    <property type="match status" value="1"/>
</dbReference>
<dbReference type="InterPro" id="IPR032675">
    <property type="entry name" value="LRR_dom_sf"/>
</dbReference>
<dbReference type="AlphaFoldDB" id="A0A8H5B8C2"/>
<evidence type="ECO:0000313" key="2">
    <source>
        <dbReference type="Proteomes" id="UP000567179"/>
    </source>
</evidence>
<name>A0A8H5B8C2_9AGAR</name>
<proteinExistence type="predicted"/>